<feature type="chain" id="PRO_5034748147" evidence="1">
    <location>
        <begin position="25"/>
        <end position="260"/>
    </location>
</feature>
<reference evidence="3 4" key="1">
    <citation type="submission" date="2019-05" db="EMBL/GenBank/DDBJ databases">
        <title>Colwellia ponticola sp. nov., isolated from seawater.</title>
        <authorList>
            <person name="Yoon J.-H."/>
        </authorList>
    </citation>
    <scope>NUCLEOTIDE SEQUENCE [LARGE SCALE GENOMIC DNA]</scope>
    <source>
        <strain evidence="3 4">OISW-25</strain>
    </source>
</reference>
<dbReference type="EMBL" id="SZVP01000012">
    <property type="protein sequence ID" value="TMM43962.1"/>
    <property type="molecule type" value="Genomic_DNA"/>
</dbReference>
<name>A0A8H2JJY6_9GAMM</name>
<dbReference type="Proteomes" id="UP000307702">
    <property type="component" value="Unassembled WGS sequence"/>
</dbReference>
<evidence type="ECO:0000313" key="3">
    <source>
        <dbReference type="EMBL" id="TMM43962.1"/>
    </source>
</evidence>
<feature type="domain" description="Ice-binding protein C-terminal" evidence="2">
    <location>
        <begin position="234"/>
        <end position="256"/>
    </location>
</feature>
<sequence length="260" mass="27199">MKIFKKAITVLTLSTLGLTFTASAGPIVTAWDWVVDNAFTAFAPPTNANPALGVLGINDNTYWSAPTTLIWGSNASSLALGGVNGNTSGTNLANGALTQTTSLTHNNFVINGASLTSATLSTRLLLDPNPGVLPFDITPPALTYDISFLETNNDGSCEVVSPIPCNDIFVIDGSDFSQPFMYDGNMYNVELLISGLEVLSNTACTAAGAAEGCLGFTTVENASNTFAVDMRITAVPEPSTILLLSLAMFGIVMSVRSKRV</sequence>
<dbReference type="AlphaFoldDB" id="A0A8H2JJY6"/>
<dbReference type="Pfam" id="PF07589">
    <property type="entry name" value="PEP-CTERM"/>
    <property type="match status" value="1"/>
</dbReference>
<evidence type="ECO:0000256" key="1">
    <source>
        <dbReference type="SAM" id="SignalP"/>
    </source>
</evidence>
<dbReference type="InterPro" id="IPR013424">
    <property type="entry name" value="Ice-binding_C"/>
</dbReference>
<feature type="signal peptide" evidence="1">
    <location>
        <begin position="1"/>
        <end position="24"/>
    </location>
</feature>
<dbReference type="NCBIfam" id="NF038125">
    <property type="entry name" value="PEP_CTERM_THxN"/>
    <property type="match status" value="1"/>
</dbReference>
<evidence type="ECO:0000259" key="2">
    <source>
        <dbReference type="Pfam" id="PF07589"/>
    </source>
</evidence>
<dbReference type="NCBIfam" id="TIGR02595">
    <property type="entry name" value="PEP_CTERM"/>
    <property type="match status" value="1"/>
</dbReference>
<dbReference type="OrthoDB" id="5787358at2"/>
<evidence type="ECO:0000313" key="4">
    <source>
        <dbReference type="Proteomes" id="UP000307702"/>
    </source>
</evidence>
<proteinExistence type="predicted"/>
<accession>A0A8H2JJY6</accession>
<keyword evidence="1" id="KW-0732">Signal</keyword>
<gene>
    <name evidence="3" type="ORF">FCS21_12275</name>
</gene>
<organism evidence="3 4">
    <name type="scientific">Colwellia ponticola</name>
    <dbReference type="NCBI Taxonomy" id="2304625"/>
    <lineage>
        <taxon>Bacteria</taxon>
        <taxon>Pseudomonadati</taxon>
        <taxon>Pseudomonadota</taxon>
        <taxon>Gammaproteobacteria</taxon>
        <taxon>Alteromonadales</taxon>
        <taxon>Colwelliaceae</taxon>
        <taxon>Colwellia</taxon>
    </lineage>
</organism>
<comment type="caution">
    <text evidence="3">The sequence shown here is derived from an EMBL/GenBank/DDBJ whole genome shotgun (WGS) entry which is preliminary data.</text>
</comment>
<dbReference type="RefSeq" id="WP_138623808.1">
    <property type="nucleotide sequence ID" value="NZ_SZVP01000012.1"/>
</dbReference>
<keyword evidence="4" id="KW-1185">Reference proteome</keyword>
<protein>
    <submittedName>
        <fullName evidence="3">PEP-CTERM sorting domain-containing protein</fullName>
    </submittedName>
</protein>